<keyword evidence="3" id="KW-1185">Reference proteome</keyword>
<dbReference type="EnsemblMetazoa" id="CJA09706.1">
    <property type="protein sequence ID" value="CJA09706.1"/>
    <property type="gene ID" value="WBGene00128910"/>
</dbReference>
<feature type="compositionally biased region" description="Basic residues" evidence="1">
    <location>
        <begin position="177"/>
        <end position="188"/>
    </location>
</feature>
<organism evidence="2 3">
    <name type="scientific">Caenorhabditis japonica</name>
    <dbReference type="NCBI Taxonomy" id="281687"/>
    <lineage>
        <taxon>Eukaryota</taxon>
        <taxon>Metazoa</taxon>
        <taxon>Ecdysozoa</taxon>
        <taxon>Nematoda</taxon>
        <taxon>Chromadorea</taxon>
        <taxon>Rhabditida</taxon>
        <taxon>Rhabditina</taxon>
        <taxon>Rhabditomorpha</taxon>
        <taxon>Rhabditoidea</taxon>
        <taxon>Rhabditidae</taxon>
        <taxon>Peloderinae</taxon>
        <taxon>Caenorhabditis</taxon>
    </lineage>
</organism>
<proteinExistence type="predicted"/>
<dbReference type="Pfam" id="PF15375">
    <property type="entry name" value="FSAF1"/>
    <property type="match status" value="1"/>
</dbReference>
<accession>A0A8R1HVF6</accession>
<sequence>MKTEMADDWGCNVDLFGESSKPAAKSLTELVDSLTKKNMQNGSRQSLQESENVKIVKRNGTSASAPTRIPMVHAPKILKKKKANGAHGLNNNNIKDLNDVNPKRVHFDIEQFLSREGGAGDRAEARNRMLTSLGAAPAKRAYVNYKDLKADLAQKKAEAKAQAELNHGNSLTMMLLNKKKKSNNKNKK</sequence>
<name>A0A8R1HVF6_CAEJA</name>
<reference evidence="3" key="1">
    <citation type="submission" date="2010-08" db="EMBL/GenBank/DDBJ databases">
        <authorList>
            <consortium name="Caenorhabditis japonica Sequencing Consortium"/>
            <person name="Wilson R.K."/>
        </authorList>
    </citation>
    <scope>NUCLEOTIDE SEQUENCE [LARGE SCALE GENOMIC DNA]</scope>
    <source>
        <strain evidence="3">DF5081</strain>
    </source>
</reference>
<evidence type="ECO:0000313" key="2">
    <source>
        <dbReference type="EnsemblMetazoa" id="CJA09706.1"/>
    </source>
</evidence>
<evidence type="ECO:0000313" key="3">
    <source>
        <dbReference type="Proteomes" id="UP000005237"/>
    </source>
</evidence>
<evidence type="ECO:0000256" key="1">
    <source>
        <dbReference type="SAM" id="MobiDB-lite"/>
    </source>
</evidence>
<feature type="region of interest" description="Disordered" evidence="1">
    <location>
        <begin position="164"/>
        <end position="188"/>
    </location>
</feature>
<dbReference type="Proteomes" id="UP000005237">
    <property type="component" value="Unassembled WGS sequence"/>
</dbReference>
<reference evidence="2" key="2">
    <citation type="submission" date="2022-06" db="UniProtKB">
        <authorList>
            <consortium name="EnsemblMetazoa"/>
        </authorList>
    </citation>
    <scope>IDENTIFICATION</scope>
    <source>
        <strain evidence="2">DF5081</strain>
    </source>
</reference>
<protein>
    <submittedName>
        <fullName evidence="2">Uncharacterized protein</fullName>
    </submittedName>
</protein>
<dbReference type="AlphaFoldDB" id="A0A8R1HVF6"/>
<dbReference type="InterPro" id="IPR027973">
    <property type="entry name" value="FSAF1-like"/>
</dbReference>